<dbReference type="RefSeq" id="WP_091651864.1">
    <property type="nucleotide sequence ID" value="NZ_FOVW01000003.1"/>
</dbReference>
<name>A0A1I5E8E3_9BACT</name>
<feature type="domain" description="Beta-lactamase-related" evidence="2">
    <location>
        <begin position="45"/>
        <end position="340"/>
    </location>
</feature>
<keyword evidence="1" id="KW-0732">Signal</keyword>
<dbReference type="Pfam" id="PF00144">
    <property type="entry name" value="Beta-lactamase"/>
    <property type="match status" value="1"/>
</dbReference>
<sequence>MKRTFLFALAAGLTLFYPGLTKAQDFSKADQVFDSLDFHDKYMGTVMIAKNGEKVYSRSIGFADFEKGQKLNENTKFRIGSISKMFTSVLIMKAVEEGKLQLDQKLSDFYSQIPNADKITVDMLLNHRSGIHNFTDDENYLSYSTEPKSEEEMIAIVQKGGSDFEPNSKAAYSNSNYILLTFILEKTYESSYGELLAKKISQPLGLENTEVFESVDVSQNEAKSYAYNGTWKVENETHPSIPLGAGAISSTVSDLIVFIQGLFDGKLISESSLAKMMEIKEGYGRGMFTFPYYDRKAYGHTGGIDGFRSLLGYFPDDQVAIVTLSNGLNWNANEVTLTLLNANYGNEVKIPTFQTYAVNPSDLDLYVGEYVTTQIPINFTFVKDGDTLVAKPSGQPDTRLEPTGKHQFEFSAVGAVFIFDPEKGELTFKQGGGTFSYKKK</sequence>
<evidence type="ECO:0000256" key="1">
    <source>
        <dbReference type="SAM" id="SignalP"/>
    </source>
</evidence>
<dbReference type="Proteomes" id="UP000199564">
    <property type="component" value="Unassembled WGS sequence"/>
</dbReference>
<dbReference type="STRING" id="226506.SAMN04488519_103336"/>
<evidence type="ECO:0000313" key="4">
    <source>
        <dbReference type="Proteomes" id="UP000199564"/>
    </source>
</evidence>
<dbReference type="PANTHER" id="PTHR46825:SF9">
    <property type="entry name" value="BETA-LACTAMASE-RELATED DOMAIN-CONTAINING PROTEIN"/>
    <property type="match status" value="1"/>
</dbReference>
<protein>
    <submittedName>
        <fullName evidence="3">Beta-lactamase</fullName>
    </submittedName>
</protein>
<dbReference type="InterPro" id="IPR012338">
    <property type="entry name" value="Beta-lactam/transpept-like"/>
</dbReference>
<feature type="chain" id="PRO_5011773789" evidence="1">
    <location>
        <begin position="24"/>
        <end position="440"/>
    </location>
</feature>
<dbReference type="SUPFAM" id="SSF56601">
    <property type="entry name" value="beta-lactamase/transpeptidase-like"/>
    <property type="match status" value="1"/>
</dbReference>
<dbReference type="EMBL" id="FOVW01000003">
    <property type="protein sequence ID" value="SFO07717.1"/>
    <property type="molecule type" value="Genomic_DNA"/>
</dbReference>
<reference evidence="4" key="1">
    <citation type="submission" date="2016-10" db="EMBL/GenBank/DDBJ databases">
        <authorList>
            <person name="Varghese N."/>
            <person name="Submissions S."/>
        </authorList>
    </citation>
    <scope>NUCLEOTIDE SEQUENCE [LARGE SCALE GENOMIC DNA]</scope>
    <source>
        <strain evidence="4">DSM 15282</strain>
    </source>
</reference>
<dbReference type="Gene3D" id="3.40.710.10">
    <property type="entry name" value="DD-peptidase/beta-lactamase superfamily"/>
    <property type="match status" value="1"/>
</dbReference>
<dbReference type="PANTHER" id="PTHR46825">
    <property type="entry name" value="D-ALANYL-D-ALANINE-CARBOXYPEPTIDASE/ENDOPEPTIDASE AMPH"/>
    <property type="match status" value="1"/>
</dbReference>
<gene>
    <name evidence="3" type="ORF">SAMN04488519_103336</name>
</gene>
<dbReference type="InterPro" id="IPR001466">
    <property type="entry name" value="Beta-lactam-related"/>
</dbReference>
<organism evidence="3 4">
    <name type="scientific">Algoriphagus ornithinivorans</name>
    <dbReference type="NCBI Taxonomy" id="226506"/>
    <lineage>
        <taxon>Bacteria</taxon>
        <taxon>Pseudomonadati</taxon>
        <taxon>Bacteroidota</taxon>
        <taxon>Cytophagia</taxon>
        <taxon>Cytophagales</taxon>
        <taxon>Cyclobacteriaceae</taxon>
        <taxon>Algoriphagus</taxon>
    </lineage>
</organism>
<dbReference type="AlphaFoldDB" id="A0A1I5E8E3"/>
<evidence type="ECO:0000313" key="3">
    <source>
        <dbReference type="EMBL" id="SFO07717.1"/>
    </source>
</evidence>
<accession>A0A1I5E8E3</accession>
<proteinExistence type="predicted"/>
<evidence type="ECO:0000259" key="2">
    <source>
        <dbReference type="Pfam" id="PF00144"/>
    </source>
</evidence>
<feature type="signal peptide" evidence="1">
    <location>
        <begin position="1"/>
        <end position="23"/>
    </location>
</feature>
<dbReference type="InterPro" id="IPR050491">
    <property type="entry name" value="AmpC-like"/>
</dbReference>
<keyword evidence="4" id="KW-1185">Reference proteome</keyword>